<name>A0A6J5YLR9_9ZZZZ</name>
<dbReference type="SMART" id="SM00382">
    <property type="entry name" value="AAA"/>
    <property type="match status" value="1"/>
</dbReference>
<evidence type="ECO:0000259" key="3">
    <source>
        <dbReference type="PROSITE" id="PS50893"/>
    </source>
</evidence>
<accession>A0A6J5YLR9</accession>
<dbReference type="GO" id="GO:0016887">
    <property type="term" value="F:ATP hydrolysis activity"/>
    <property type="evidence" value="ECO:0007669"/>
    <property type="project" value="InterPro"/>
</dbReference>
<reference evidence="4" key="1">
    <citation type="submission" date="2020-05" db="EMBL/GenBank/DDBJ databases">
        <authorList>
            <person name="Chiriac C."/>
            <person name="Salcher M."/>
            <person name="Ghai R."/>
            <person name="Kavagutti S V."/>
        </authorList>
    </citation>
    <scope>NUCLEOTIDE SEQUENCE</scope>
</reference>
<dbReference type="PANTHER" id="PTHR43204:SF1">
    <property type="entry name" value="ABC TRANSPORTER I FAMILY MEMBER 6, CHLOROPLASTIC"/>
    <property type="match status" value="1"/>
</dbReference>
<keyword evidence="1" id="KW-0547">Nucleotide-binding</keyword>
<dbReference type="SUPFAM" id="SSF52540">
    <property type="entry name" value="P-loop containing nucleoside triphosphate hydrolases"/>
    <property type="match status" value="1"/>
</dbReference>
<evidence type="ECO:0000313" key="4">
    <source>
        <dbReference type="EMBL" id="CAB4324639.1"/>
    </source>
</evidence>
<keyword evidence="2" id="KW-0067">ATP-binding</keyword>
<dbReference type="InterPro" id="IPR003439">
    <property type="entry name" value="ABC_transporter-like_ATP-bd"/>
</dbReference>
<dbReference type="InterPro" id="IPR027417">
    <property type="entry name" value="P-loop_NTPase"/>
</dbReference>
<dbReference type="PANTHER" id="PTHR43204">
    <property type="entry name" value="ABC TRANSPORTER I FAMILY MEMBER 6, CHLOROPLASTIC"/>
    <property type="match status" value="1"/>
</dbReference>
<dbReference type="PROSITE" id="PS50893">
    <property type="entry name" value="ABC_TRANSPORTER_2"/>
    <property type="match status" value="1"/>
</dbReference>
<dbReference type="GO" id="GO:0005524">
    <property type="term" value="F:ATP binding"/>
    <property type="evidence" value="ECO:0007669"/>
    <property type="project" value="UniProtKB-KW"/>
</dbReference>
<dbReference type="InterPro" id="IPR003593">
    <property type="entry name" value="AAA+_ATPase"/>
</dbReference>
<gene>
    <name evidence="4" type="ORF">UFOPK1392_02415</name>
</gene>
<dbReference type="InterPro" id="IPR010230">
    <property type="entry name" value="FeS-cluster_ATPase_SufC"/>
</dbReference>
<sequence>MAQLCIEGLTAEVAGREILHGIDLVVGSGEVHAVMGPNGSGKSTLSHVLMGKPGYTVTGGSVTLDGIDLLALSTWERAQAGLFLAMQYPVEVPGVSLEDLLTEALAGAGRDVTVVHAAVAAEAERIGLATRLLDRPVNVDLSGGEKKRNETMQLAVLRPRFAILDELDSGLDVDALRACARRIEAATTEFDLGVLAITHYTRLLDELKPDVVHILVKGRIVESGGPEMADALETTGYAAWVTDDDSTDAPLAAADPFADPFA</sequence>
<dbReference type="EMBL" id="CAEMXZ010000185">
    <property type="protein sequence ID" value="CAB4324639.1"/>
    <property type="molecule type" value="Genomic_DNA"/>
</dbReference>
<dbReference type="Pfam" id="PF00005">
    <property type="entry name" value="ABC_tran"/>
    <property type="match status" value="1"/>
</dbReference>
<proteinExistence type="predicted"/>
<dbReference type="AlphaFoldDB" id="A0A6J5YLR9"/>
<protein>
    <submittedName>
        <fullName evidence="4">Unannotated protein</fullName>
    </submittedName>
</protein>
<evidence type="ECO:0000256" key="1">
    <source>
        <dbReference type="ARBA" id="ARBA00022741"/>
    </source>
</evidence>
<dbReference type="CDD" id="cd03217">
    <property type="entry name" value="ABC_FeS_Assembly"/>
    <property type="match status" value="1"/>
</dbReference>
<evidence type="ECO:0000256" key="2">
    <source>
        <dbReference type="ARBA" id="ARBA00022840"/>
    </source>
</evidence>
<feature type="domain" description="ABC transporter" evidence="3">
    <location>
        <begin position="4"/>
        <end position="242"/>
    </location>
</feature>
<dbReference type="Gene3D" id="3.40.50.300">
    <property type="entry name" value="P-loop containing nucleotide triphosphate hydrolases"/>
    <property type="match status" value="1"/>
</dbReference>
<organism evidence="4">
    <name type="scientific">freshwater metagenome</name>
    <dbReference type="NCBI Taxonomy" id="449393"/>
    <lineage>
        <taxon>unclassified sequences</taxon>
        <taxon>metagenomes</taxon>
        <taxon>ecological metagenomes</taxon>
    </lineage>
</organism>
<dbReference type="NCBIfam" id="TIGR01978">
    <property type="entry name" value="sufC"/>
    <property type="match status" value="1"/>
</dbReference>